<protein>
    <submittedName>
        <fullName evidence="3">Uncharacterized protein</fullName>
    </submittedName>
</protein>
<dbReference type="Pfam" id="PF18008">
    <property type="entry name" value="Bac_RepA_C"/>
    <property type="match status" value="1"/>
</dbReference>
<geneLocation type="plasmid" evidence="3 4">
    <name>pKLC4</name>
</geneLocation>
<dbReference type="RefSeq" id="WP_015007077.1">
    <property type="nucleotide sequence ID" value="NC_018699.1"/>
</dbReference>
<sequence length="345" mass="39780">MSEESFYKAKEIYGETFYQLPKVLFTNPLYKGISNDAKVAYALLKDRFNYSIRNNWVDENDNIYFIFTNDELMSLLSSGNQKVIKIKKELDSVGLLLQKRMGVNKPNHLYLLRPEVEATDVYKQVNSSNVDKSGNVKITLPENVDKSGNVKITLPETANNTSSENVDKSGNVKITRNLYLQPLDTNIDTNIDTAKLDFSSKNFSQSEIKEQNQDLVSNAYKYLTGENVDNSMPFEPETIQLISYWVRTPEQMRSFIGIILNARKDIQADIEKQTGRPVTIIMDTEPELQKGITTTLRRYFNSMRNTDNKNKKINSPENYLYISMKNYFGYWYNSVMAKRNKEASN</sequence>
<evidence type="ECO:0000313" key="3">
    <source>
        <dbReference type="EMBL" id="AFT82583.1"/>
    </source>
</evidence>
<dbReference type="PATRIC" id="fig|1229758.3.peg.1675"/>
<dbReference type="EMBL" id="CP003855">
    <property type="protein sequence ID" value="AFT82583.1"/>
    <property type="molecule type" value="Genomic_DNA"/>
</dbReference>
<keyword evidence="3" id="KW-0614">Plasmid</keyword>
<dbReference type="AlphaFoldDB" id="K0DCG0"/>
<name>K0DCG0_LEUCJ</name>
<keyword evidence="4" id="KW-1185">Reference proteome</keyword>
<proteinExistence type="predicted"/>
<reference evidence="3 4" key="1">
    <citation type="journal article" date="2012" name="J. Bacteriol.">
        <title>Complete genome sequence of Leuconostoc carnosum strain JB16, isolated from Kimchi.</title>
        <authorList>
            <person name="Jung J.Y."/>
            <person name="Lee S.H."/>
            <person name="Jeon C.O."/>
        </authorList>
    </citation>
    <scope>NUCLEOTIDE SEQUENCE [LARGE SCALE GENOMIC DNA]</scope>
    <source>
        <strain evidence="3 4">JB16</strain>
        <plasmid evidence="3 4">pKLC4</plasmid>
    </source>
</reference>
<evidence type="ECO:0000259" key="2">
    <source>
        <dbReference type="Pfam" id="PF18008"/>
    </source>
</evidence>
<evidence type="ECO:0000259" key="1">
    <source>
        <dbReference type="Pfam" id="PF06970"/>
    </source>
</evidence>
<organism evidence="3 4">
    <name type="scientific">Leuconostoc carnosum (strain JB16)</name>
    <dbReference type="NCBI Taxonomy" id="1229758"/>
    <lineage>
        <taxon>Bacteria</taxon>
        <taxon>Bacillati</taxon>
        <taxon>Bacillota</taxon>
        <taxon>Bacilli</taxon>
        <taxon>Lactobacillales</taxon>
        <taxon>Lactobacillaceae</taxon>
        <taxon>Leuconostoc</taxon>
    </lineage>
</organism>
<dbReference type="InterPro" id="IPR041151">
    <property type="entry name" value="Bac_RepA_C"/>
</dbReference>
<gene>
    <name evidence="3" type="ordered locus">C270_08541</name>
</gene>
<dbReference type="Pfam" id="PF06970">
    <property type="entry name" value="RepA_N"/>
    <property type="match status" value="1"/>
</dbReference>
<feature type="domain" description="Replication initiator A N-terminal" evidence="1">
    <location>
        <begin position="16"/>
        <end position="90"/>
    </location>
</feature>
<dbReference type="Proteomes" id="UP000006299">
    <property type="component" value="Plasmid pKLC4"/>
</dbReference>
<dbReference type="HOGENOM" id="CLU_051810_0_2_9"/>
<dbReference type="KEGG" id="lcn:C270_08541"/>
<accession>K0DCG0</accession>
<dbReference type="InterPro" id="IPR010724">
    <property type="entry name" value="RepA_N"/>
</dbReference>
<feature type="domain" description="Replication initiator protein A C-terminal" evidence="2">
    <location>
        <begin position="235"/>
        <end position="333"/>
    </location>
</feature>
<evidence type="ECO:0000313" key="4">
    <source>
        <dbReference type="Proteomes" id="UP000006299"/>
    </source>
</evidence>